<accession>J3M4I3</accession>
<name>J3M4I3_ORYBR</name>
<dbReference type="Gramene" id="OB05G15070.1">
    <property type="protein sequence ID" value="OB05G15070.1"/>
    <property type="gene ID" value="OB05G15070"/>
</dbReference>
<dbReference type="Proteomes" id="UP000006038">
    <property type="component" value="Chromosome 5"/>
</dbReference>
<reference evidence="2" key="2">
    <citation type="submission" date="2013-04" db="UniProtKB">
        <authorList>
            <consortium name="EnsemblPlants"/>
        </authorList>
    </citation>
    <scope>IDENTIFICATION</scope>
</reference>
<keyword evidence="3" id="KW-1185">Reference proteome</keyword>
<proteinExistence type="predicted"/>
<keyword evidence="1" id="KW-0472">Membrane</keyword>
<evidence type="ECO:0000313" key="2">
    <source>
        <dbReference type="EnsemblPlants" id="OB05G15070.1"/>
    </source>
</evidence>
<reference evidence="2" key="1">
    <citation type="journal article" date="2013" name="Nat. Commun.">
        <title>Whole-genome sequencing of Oryza brachyantha reveals mechanisms underlying Oryza genome evolution.</title>
        <authorList>
            <person name="Chen J."/>
            <person name="Huang Q."/>
            <person name="Gao D."/>
            <person name="Wang J."/>
            <person name="Lang Y."/>
            <person name="Liu T."/>
            <person name="Li B."/>
            <person name="Bai Z."/>
            <person name="Luis Goicoechea J."/>
            <person name="Liang C."/>
            <person name="Chen C."/>
            <person name="Zhang W."/>
            <person name="Sun S."/>
            <person name="Liao Y."/>
            <person name="Zhang X."/>
            <person name="Yang L."/>
            <person name="Song C."/>
            <person name="Wang M."/>
            <person name="Shi J."/>
            <person name="Liu G."/>
            <person name="Liu J."/>
            <person name="Zhou H."/>
            <person name="Zhou W."/>
            <person name="Yu Q."/>
            <person name="An N."/>
            <person name="Chen Y."/>
            <person name="Cai Q."/>
            <person name="Wang B."/>
            <person name="Liu B."/>
            <person name="Min J."/>
            <person name="Huang Y."/>
            <person name="Wu H."/>
            <person name="Li Z."/>
            <person name="Zhang Y."/>
            <person name="Yin Y."/>
            <person name="Song W."/>
            <person name="Jiang J."/>
            <person name="Jackson S.A."/>
            <person name="Wing R.A."/>
            <person name="Wang J."/>
            <person name="Chen M."/>
        </authorList>
    </citation>
    <scope>NUCLEOTIDE SEQUENCE [LARGE SCALE GENOMIC DNA]</scope>
    <source>
        <strain evidence="2">cv. IRGC 101232</strain>
    </source>
</reference>
<keyword evidence="1" id="KW-0812">Transmembrane</keyword>
<evidence type="ECO:0000256" key="1">
    <source>
        <dbReference type="SAM" id="Phobius"/>
    </source>
</evidence>
<feature type="transmembrane region" description="Helical" evidence="1">
    <location>
        <begin position="12"/>
        <end position="39"/>
    </location>
</feature>
<dbReference type="EnsemblPlants" id="OB05G15070.1">
    <property type="protein sequence ID" value="OB05G15070.1"/>
    <property type="gene ID" value="OB05G15070"/>
</dbReference>
<keyword evidence="1" id="KW-1133">Transmembrane helix</keyword>
<protein>
    <submittedName>
        <fullName evidence="2">Uncharacterized protein</fullName>
    </submittedName>
</protein>
<dbReference type="HOGENOM" id="CLU_2871231_0_0_1"/>
<organism evidence="2">
    <name type="scientific">Oryza brachyantha</name>
    <name type="common">malo sina</name>
    <dbReference type="NCBI Taxonomy" id="4533"/>
    <lineage>
        <taxon>Eukaryota</taxon>
        <taxon>Viridiplantae</taxon>
        <taxon>Streptophyta</taxon>
        <taxon>Embryophyta</taxon>
        <taxon>Tracheophyta</taxon>
        <taxon>Spermatophyta</taxon>
        <taxon>Magnoliopsida</taxon>
        <taxon>Liliopsida</taxon>
        <taxon>Poales</taxon>
        <taxon>Poaceae</taxon>
        <taxon>BOP clade</taxon>
        <taxon>Oryzoideae</taxon>
        <taxon>Oryzeae</taxon>
        <taxon>Oryzinae</taxon>
        <taxon>Oryza</taxon>
    </lineage>
</organism>
<dbReference type="AlphaFoldDB" id="J3M4I3"/>
<evidence type="ECO:0000313" key="3">
    <source>
        <dbReference type="Proteomes" id="UP000006038"/>
    </source>
</evidence>
<sequence length="64" mass="7309">MSLLELGASYWLLAGAGWNFFCVGCWNTRFFCACCWLLARCRLEEQWLLGGIFLLAVGKMHTET</sequence>